<comment type="caution">
    <text evidence="3">The sequence shown here is derived from an EMBL/GenBank/DDBJ whole genome shotgun (WGS) entry which is preliminary data.</text>
</comment>
<accession>A0ABV7SN64</accession>
<dbReference type="Pfam" id="PF05685">
    <property type="entry name" value="Uma2"/>
    <property type="match status" value="1"/>
</dbReference>
<keyword evidence="4" id="KW-1185">Reference proteome</keyword>
<dbReference type="CDD" id="cd06260">
    <property type="entry name" value="DUF820-like"/>
    <property type="match status" value="1"/>
</dbReference>
<dbReference type="InterPro" id="IPR011335">
    <property type="entry name" value="Restrct_endonuc-II-like"/>
</dbReference>
<dbReference type="PANTHER" id="PTHR35400">
    <property type="entry name" value="SLR1083 PROTEIN"/>
    <property type="match status" value="1"/>
</dbReference>
<protein>
    <submittedName>
        <fullName evidence="3">Uma2 family endonuclease</fullName>
    </submittedName>
</protein>
<feature type="region of interest" description="Disordered" evidence="1">
    <location>
        <begin position="1"/>
        <end position="21"/>
    </location>
</feature>
<evidence type="ECO:0000313" key="4">
    <source>
        <dbReference type="Proteomes" id="UP001595701"/>
    </source>
</evidence>
<dbReference type="PANTHER" id="PTHR35400:SF3">
    <property type="entry name" value="SLL1072 PROTEIN"/>
    <property type="match status" value="1"/>
</dbReference>
<dbReference type="EMBL" id="JBHRWR010000048">
    <property type="protein sequence ID" value="MFC3578402.1"/>
    <property type="molecule type" value="Genomic_DNA"/>
</dbReference>
<dbReference type="RefSeq" id="WP_310765513.1">
    <property type="nucleotide sequence ID" value="NZ_JBHRWR010000048.1"/>
</dbReference>
<keyword evidence="3" id="KW-0255">Endonuclease</keyword>
<dbReference type="GO" id="GO:0004519">
    <property type="term" value="F:endonuclease activity"/>
    <property type="evidence" value="ECO:0007669"/>
    <property type="project" value="UniProtKB-KW"/>
</dbReference>
<feature type="domain" description="Putative restriction endonuclease" evidence="2">
    <location>
        <begin position="28"/>
        <end position="186"/>
    </location>
</feature>
<evidence type="ECO:0000313" key="3">
    <source>
        <dbReference type="EMBL" id="MFC3578402.1"/>
    </source>
</evidence>
<name>A0ABV7SN64_9ACTN</name>
<evidence type="ECO:0000259" key="2">
    <source>
        <dbReference type="Pfam" id="PF05685"/>
    </source>
</evidence>
<keyword evidence="3" id="KW-0540">Nuclease</keyword>
<evidence type="ECO:0000256" key="1">
    <source>
        <dbReference type="SAM" id="MobiDB-lite"/>
    </source>
</evidence>
<reference evidence="4" key="1">
    <citation type="journal article" date="2019" name="Int. J. Syst. Evol. Microbiol.">
        <title>The Global Catalogue of Microorganisms (GCM) 10K type strain sequencing project: providing services to taxonomists for standard genome sequencing and annotation.</title>
        <authorList>
            <consortium name="The Broad Institute Genomics Platform"/>
            <consortium name="The Broad Institute Genome Sequencing Center for Infectious Disease"/>
            <person name="Wu L."/>
            <person name="Ma J."/>
        </authorList>
    </citation>
    <scope>NUCLEOTIDE SEQUENCE [LARGE SCALE GENOMIC DNA]</scope>
    <source>
        <strain evidence="4">CGMCC 4.7035</strain>
    </source>
</reference>
<organism evidence="3 4">
    <name type="scientific">Streptomyces yaanensis</name>
    <dbReference type="NCBI Taxonomy" id="1142239"/>
    <lineage>
        <taxon>Bacteria</taxon>
        <taxon>Bacillati</taxon>
        <taxon>Actinomycetota</taxon>
        <taxon>Actinomycetes</taxon>
        <taxon>Kitasatosporales</taxon>
        <taxon>Streptomycetaceae</taxon>
        <taxon>Streptomyces</taxon>
    </lineage>
</organism>
<dbReference type="Gene3D" id="3.90.1570.10">
    <property type="entry name" value="tt1808, chain A"/>
    <property type="match status" value="1"/>
</dbReference>
<keyword evidence="3" id="KW-0378">Hydrolase</keyword>
<dbReference type="SUPFAM" id="SSF52980">
    <property type="entry name" value="Restriction endonuclease-like"/>
    <property type="match status" value="1"/>
</dbReference>
<dbReference type="Proteomes" id="UP001595701">
    <property type="component" value="Unassembled WGS sequence"/>
</dbReference>
<dbReference type="InterPro" id="IPR012296">
    <property type="entry name" value="Nuclease_put_TT1808"/>
</dbReference>
<gene>
    <name evidence="3" type="ORF">ACFOZ0_35115</name>
</gene>
<dbReference type="InterPro" id="IPR008538">
    <property type="entry name" value="Uma2"/>
</dbReference>
<sequence length="206" mass="23304">MSAASDDGLEDEPAYRWPIPPAGGWTADDLDRIPGLPPHTELIDGSLVFMSPQTRFHSRTMRLLDNALLEQAPEHLDVDREMTVKLDSKNRPEPDIVVFPVDAVTSPNQTWYRPEDIILAVEVVSEDSRERDREVKPRKYAAAGVPHFWRVEQDGDKGFPVVYVYELDPATKSYGLAGIFHDRLKVSVPFDIEIDLTAINRRRTGP</sequence>
<proteinExistence type="predicted"/>